<feature type="domain" description="Peptidase M48" evidence="8">
    <location>
        <begin position="174"/>
        <end position="331"/>
    </location>
</feature>
<keyword evidence="1 6" id="KW-0645">Protease</keyword>
<proteinExistence type="inferred from homology"/>
<feature type="domain" description="DUF7092" evidence="9">
    <location>
        <begin position="3"/>
        <end position="79"/>
    </location>
</feature>
<feature type="transmembrane region" description="Helical" evidence="7">
    <location>
        <begin position="92"/>
        <end position="112"/>
    </location>
</feature>
<evidence type="ECO:0000313" key="10">
    <source>
        <dbReference type="EMBL" id="SJN59885.1"/>
    </source>
</evidence>
<dbReference type="RefSeq" id="WP_077337618.1">
    <property type="nucleotide sequence ID" value="NZ_FULE01000067.1"/>
</dbReference>
<dbReference type="STRING" id="1123498.VR7878_03784"/>
<gene>
    <name evidence="10" type="primary">yfgC_2</name>
    <name evidence="10" type="ORF">VR7878_03784</name>
</gene>
<evidence type="ECO:0000256" key="3">
    <source>
        <dbReference type="ARBA" id="ARBA00022801"/>
    </source>
</evidence>
<dbReference type="Pfam" id="PF23368">
    <property type="entry name" value="DUF7092"/>
    <property type="match status" value="1"/>
</dbReference>
<keyword evidence="3 6" id="KW-0378">Hydrolase</keyword>
<keyword evidence="5 6" id="KW-0482">Metalloprotease</keyword>
<evidence type="ECO:0000259" key="9">
    <source>
        <dbReference type="Pfam" id="PF23368"/>
    </source>
</evidence>
<dbReference type="GO" id="GO:0046872">
    <property type="term" value="F:metal ion binding"/>
    <property type="evidence" value="ECO:0007669"/>
    <property type="project" value="UniProtKB-KW"/>
</dbReference>
<dbReference type="CDD" id="cd07332">
    <property type="entry name" value="M48C_Oma1_like"/>
    <property type="match status" value="1"/>
</dbReference>
<dbReference type="EMBL" id="FULE01000067">
    <property type="protein sequence ID" value="SJN59885.1"/>
    <property type="molecule type" value="Genomic_DNA"/>
</dbReference>
<dbReference type="InterPro" id="IPR051156">
    <property type="entry name" value="Mito/Outer_Membr_Metalloprot"/>
</dbReference>
<dbReference type="GO" id="GO:0004222">
    <property type="term" value="F:metalloendopeptidase activity"/>
    <property type="evidence" value="ECO:0007669"/>
    <property type="project" value="InterPro"/>
</dbReference>
<keyword evidence="4 6" id="KW-0862">Zinc</keyword>
<dbReference type="PANTHER" id="PTHR22726">
    <property type="entry name" value="METALLOENDOPEPTIDASE OMA1"/>
    <property type="match status" value="1"/>
</dbReference>
<sequence length="332" mass="37689">MRVTGAAYPPRLSQRCTADIDISGEQIELYCDNELVSQTSFEQLTLSDSVGNLPVRVSFPDGWVFVPEQNKDIDCLLQKKGRKSLRIRKIESNLWLILVSIIFCVAMLFAGYRYGIPWFSHYAARMLPERVPAFVGEKILEQLDEQFETSHIPAKQQQAIRARVDLLQQQLPPMPFPVKIEFRDSEIANAFALPGGTIVLLDPLVELAESDQQLDGVILHEMGHVYHRHMMTRLVESSLTAVVVASLTGDTSGVVHQMIGAGVFVMNTGLSRDMERQADQFAKQAMLKIYHTSEPMAAMFELLRQQRHIQHMPDWLSSHPNFSERIESMRQP</sequence>
<organism evidence="10 11">
    <name type="scientific">Vibrio ruber (strain DSM 16370 / JCM 11486 / BCRC 17186 / CECT 7878 / LMG 23124 / VR1)</name>
    <dbReference type="NCBI Taxonomy" id="1123498"/>
    <lineage>
        <taxon>Bacteria</taxon>
        <taxon>Pseudomonadati</taxon>
        <taxon>Pseudomonadota</taxon>
        <taxon>Gammaproteobacteria</taxon>
        <taxon>Vibrionales</taxon>
        <taxon>Vibrionaceae</taxon>
        <taxon>Vibrio</taxon>
    </lineage>
</organism>
<accession>A0A1R4LTQ5</accession>
<dbReference type="PANTHER" id="PTHR22726:SF1">
    <property type="entry name" value="METALLOENDOPEPTIDASE OMA1, MITOCHONDRIAL"/>
    <property type="match status" value="1"/>
</dbReference>
<evidence type="ECO:0000256" key="6">
    <source>
        <dbReference type="RuleBase" id="RU003983"/>
    </source>
</evidence>
<comment type="similarity">
    <text evidence="6">Belongs to the peptidase M48 family.</text>
</comment>
<protein>
    <submittedName>
        <fullName evidence="10">TPR repeat-containing protein YfgC</fullName>
    </submittedName>
</protein>
<name>A0A1R4LTQ5_VIBR1</name>
<evidence type="ECO:0000256" key="4">
    <source>
        <dbReference type="ARBA" id="ARBA00022833"/>
    </source>
</evidence>
<dbReference type="Proteomes" id="UP000188276">
    <property type="component" value="Unassembled WGS sequence"/>
</dbReference>
<dbReference type="AlphaFoldDB" id="A0A1R4LTQ5"/>
<dbReference type="InterPro" id="IPR055518">
    <property type="entry name" value="DUF7092"/>
</dbReference>
<keyword evidence="2" id="KW-0479">Metal-binding</keyword>
<comment type="cofactor">
    <cofactor evidence="6">
        <name>Zn(2+)</name>
        <dbReference type="ChEBI" id="CHEBI:29105"/>
    </cofactor>
    <text evidence="6">Binds 1 zinc ion per subunit.</text>
</comment>
<keyword evidence="7" id="KW-1133">Transmembrane helix</keyword>
<dbReference type="GO" id="GO:0016020">
    <property type="term" value="C:membrane"/>
    <property type="evidence" value="ECO:0007669"/>
    <property type="project" value="TreeGrafter"/>
</dbReference>
<dbReference type="Gene3D" id="3.30.2010.10">
    <property type="entry name" value="Metalloproteases ('zincins'), catalytic domain"/>
    <property type="match status" value="1"/>
</dbReference>
<evidence type="ECO:0000259" key="8">
    <source>
        <dbReference type="Pfam" id="PF01435"/>
    </source>
</evidence>
<keyword evidence="7" id="KW-0472">Membrane</keyword>
<dbReference type="OrthoDB" id="9810445at2"/>
<keyword evidence="11" id="KW-1185">Reference proteome</keyword>
<evidence type="ECO:0000256" key="7">
    <source>
        <dbReference type="SAM" id="Phobius"/>
    </source>
</evidence>
<evidence type="ECO:0000256" key="2">
    <source>
        <dbReference type="ARBA" id="ARBA00022723"/>
    </source>
</evidence>
<evidence type="ECO:0000256" key="1">
    <source>
        <dbReference type="ARBA" id="ARBA00022670"/>
    </source>
</evidence>
<evidence type="ECO:0000313" key="11">
    <source>
        <dbReference type="Proteomes" id="UP000188276"/>
    </source>
</evidence>
<keyword evidence="7" id="KW-0812">Transmembrane</keyword>
<dbReference type="Pfam" id="PF01435">
    <property type="entry name" value="Peptidase_M48"/>
    <property type="match status" value="1"/>
</dbReference>
<dbReference type="InterPro" id="IPR001915">
    <property type="entry name" value="Peptidase_M48"/>
</dbReference>
<reference evidence="11" key="1">
    <citation type="submission" date="2017-02" db="EMBL/GenBank/DDBJ databases">
        <authorList>
            <person name="Rodrigo-Torres L."/>
            <person name="Arahal R.D."/>
            <person name="Lucena T."/>
        </authorList>
    </citation>
    <scope>NUCLEOTIDE SEQUENCE [LARGE SCALE GENOMIC DNA]</scope>
    <source>
        <strain evidence="11">CECT 7878</strain>
    </source>
</reference>
<dbReference type="GO" id="GO:0051603">
    <property type="term" value="P:proteolysis involved in protein catabolic process"/>
    <property type="evidence" value="ECO:0007669"/>
    <property type="project" value="TreeGrafter"/>
</dbReference>
<evidence type="ECO:0000256" key="5">
    <source>
        <dbReference type="ARBA" id="ARBA00023049"/>
    </source>
</evidence>